<dbReference type="Gene3D" id="1.10.630.10">
    <property type="entry name" value="Cytochrome P450"/>
    <property type="match status" value="1"/>
</dbReference>
<dbReference type="InterPro" id="IPR036396">
    <property type="entry name" value="Cyt_P450_sf"/>
</dbReference>
<dbReference type="InterPro" id="IPR050121">
    <property type="entry name" value="Cytochrome_P450_monoxygenase"/>
</dbReference>
<keyword evidence="8 15" id="KW-1133">Transmembrane helix</keyword>
<keyword evidence="9" id="KW-0560">Oxidoreductase</keyword>
<dbReference type="PRINTS" id="PR00385">
    <property type="entry name" value="P450"/>
</dbReference>
<evidence type="ECO:0000256" key="9">
    <source>
        <dbReference type="ARBA" id="ARBA00023002"/>
    </source>
</evidence>
<comment type="caution">
    <text evidence="16">The sequence shown here is derived from an EMBL/GenBank/DDBJ whole genome shotgun (WGS) entry which is preliminary data.</text>
</comment>
<dbReference type="Pfam" id="PF00067">
    <property type="entry name" value="p450"/>
    <property type="match status" value="1"/>
</dbReference>
<evidence type="ECO:0000256" key="5">
    <source>
        <dbReference type="ARBA" id="ARBA00022617"/>
    </source>
</evidence>
<dbReference type="CDD" id="cd11069">
    <property type="entry name" value="CYP_FUM15-like"/>
    <property type="match status" value="1"/>
</dbReference>
<dbReference type="AlphaFoldDB" id="A0A1Q3ELE4"/>
<dbReference type="PANTHER" id="PTHR24305">
    <property type="entry name" value="CYTOCHROME P450"/>
    <property type="match status" value="1"/>
</dbReference>
<keyword evidence="17" id="KW-1185">Reference proteome</keyword>
<dbReference type="GO" id="GO:0004497">
    <property type="term" value="F:monooxygenase activity"/>
    <property type="evidence" value="ECO:0007669"/>
    <property type="project" value="UniProtKB-KW"/>
</dbReference>
<keyword evidence="7 13" id="KW-0479">Metal-binding</keyword>
<evidence type="ECO:0000256" key="7">
    <source>
        <dbReference type="ARBA" id="ARBA00022723"/>
    </source>
</evidence>
<keyword evidence="5 13" id="KW-0349">Heme</keyword>
<reference evidence="16 17" key="2">
    <citation type="submission" date="2017-02" db="EMBL/GenBank/DDBJ databases">
        <title>A genome survey and senescence transcriptome analysis in Lentinula edodes.</title>
        <authorList>
            <person name="Sakamoto Y."/>
            <person name="Nakade K."/>
            <person name="Sato S."/>
            <person name="Yoshida Y."/>
            <person name="Miyazaki K."/>
            <person name="Natsume S."/>
            <person name="Konno N."/>
        </authorList>
    </citation>
    <scope>NUCLEOTIDE SEQUENCE [LARGE SCALE GENOMIC DNA]</scope>
    <source>
        <strain evidence="16 17">NBRC 111202</strain>
    </source>
</reference>
<dbReference type="Gene3D" id="1.10.238.10">
    <property type="entry name" value="EF-hand"/>
    <property type="match status" value="1"/>
</dbReference>
<evidence type="ECO:0000256" key="10">
    <source>
        <dbReference type="ARBA" id="ARBA00023004"/>
    </source>
</evidence>
<evidence type="ECO:0000256" key="15">
    <source>
        <dbReference type="SAM" id="Phobius"/>
    </source>
</evidence>
<dbReference type="EMBL" id="BDGU01000551">
    <property type="protein sequence ID" value="GAW08038.1"/>
    <property type="molecule type" value="Genomic_DNA"/>
</dbReference>
<dbReference type="GO" id="GO:0005506">
    <property type="term" value="F:iron ion binding"/>
    <property type="evidence" value="ECO:0007669"/>
    <property type="project" value="InterPro"/>
</dbReference>
<comment type="pathway">
    <text evidence="3">Secondary metabolite biosynthesis; terpenoid biosynthesis.</text>
</comment>
<dbReference type="GO" id="GO:0016705">
    <property type="term" value="F:oxidoreductase activity, acting on paired donors, with incorporation or reduction of molecular oxygen"/>
    <property type="evidence" value="ECO:0007669"/>
    <property type="project" value="InterPro"/>
</dbReference>
<dbReference type="STRING" id="5353.A0A1Q3ELE4"/>
<feature type="transmembrane region" description="Helical" evidence="15">
    <location>
        <begin position="7"/>
        <end position="28"/>
    </location>
</feature>
<comment type="subcellular location">
    <subcellularLocation>
        <location evidence="2">Membrane</location>
    </subcellularLocation>
</comment>
<organism evidence="16 17">
    <name type="scientific">Lentinula edodes</name>
    <name type="common">Shiitake mushroom</name>
    <name type="synonym">Lentinus edodes</name>
    <dbReference type="NCBI Taxonomy" id="5353"/>
    <lineage>
        <taxon>Eukaryota</taxon>
        <taxon>Fungi</taxon>
        <taxon>Dikarya</taxon>
        <taxon>Basidiomycota</taxon>
        <taxon>Agaricomycotina</taxon>
        <taxon>Agaricomycetes</taxon>
        <taxon>Agaricomycetidae</taxon>
        <taxon>Agaricales</taxon>
        <taxon>Marasmiineae</taxon>
        <taxon>Omphalotaceae</taxon>
        <taxon>Lentinula</taxon>
    </lineage>
</organism>
<feature type="binding site" description="axial binding residue" evidence="13">
    <location>
        <position position="477"/>
    </location>
    <ligand>
        <name>heme</name>
        <dbReference type="ChEBI" id="CHEBI:30413"/>
    </ligand>
    <ligandPart>
        <name>Fe</name>
        <dbReference type="ChEBI" id="CHEBI:18248"/>
    </ligandPart>
</feature>
<dbReference type="SUPFAM" id="SSF47473">
    <property type="entry name" value="EF-hand"/>
    <property type="match status" value="1"/>
</dbReference>
<evidence type="ECO:0000256" key="14">
    <source>
        <dbReference type="SAM" id="MobiDB-lite"/>
    </source>
</evidence>
<gene>
    <name evidence="16" type="ORF">LENED_010072</name>
</gene>
<keyword evidence="11" id="KW-0503">Monooxygenase</keyword>
<dbReference type="PRINTS" id="PR00463">
    <property type="entry name" value="EP450I"/>
</dbReference>
<proteinExistence type="inferred from homology"/>
<evidence type="ECO:0000256" key="4">
    <source>
        <dbReference type="ARBA" id="ARBA00010617"/>
    </source>
</evidence>
<feature type="compositionally biased region" description="Acidic residues" evidence="14">
    <location>
        <begin position="843"/>
        <end position="855"/>
    </location>
</feature>
<evidence type="ECO:0000256" key="11">
    <source>
        <dbReference type="ARBA" id="ARBA00023033"/>
    </source>
</evidence>
<evidence type="ECO:0000256" key="8">
    <source>
        <dbReference type="ARBA" id="ARBA00022989"/>
    </source>
</evidence>
<evidence type="ECO:0000313" key="17">
    <source>
        <dbReference type="Proteomes" id="UP000188533"/>
    </source>
</evidence>
<dbReference type="PANTHER" id="PTHR24305:SF166">
    <property type="entry name" value="CYTOCHROME P450 12A4, MITOCHONDRIAL-RELATED"/>
    <property type="match status" value="1"/>
</dbReference>
<reference evidence="16 17" key="1">
    <citation type="submission" date="2016-08" db="EMBL/GenBank/DDBJ databases">
        <authorList>
            <consortium name="Lentinula edodes genome sequencing consortium"/>
            <person name="Sakamoto Y."/>
            <person name="Nakade K."/>
            <person name="Sato S."/>
            <person name="Yoshida Y."/>
            <person name="Miyazaki K."/>
            <person name="Natsume S."/>
            <person name="Konno N."/>
        </authorList>
    </citation>
    <scope>NUCLEOTIDE SEQUENCE [LARGE SCALE GENOMIC DNA]</scope>
    <source>
        <strain evidence="16 17">NBRC 111202</strain>
    </source>
</reference>
<name>A0A1Q3ELE4_LENED</name>
<feature type="region of interest" description="Disordered" evidence="14">
    <location>
        <begin position="752"/>
        <end position="864"/>
    </location>
</feature>
<protein>
    <submittedName>
        <fullName evidence="16">Cytochrome p450</fullName>
    </submittedName>
</protein>
<dbReference type="InterPro" id="IPR001128">
    <property type="entry name" value="Cyt_P450"/>
</dbReference>
<evidence type="ECO:0000256" key="2">
    <source>
        <dbReference type="ARBA" id="ARBA00004370"/>
    </source>
</evidence>
<evidence type="ECO:0000313" key="16">
    <source>
        <dbReference type="EMBL" id="GAW08038.1"/>
    </source>
</evidence>
<evidence type="ECO:0000256" key="12">
    <source>
        <dbReference type="ARBA" id="ARBA00023136"/>
    </source>
</evidence>
<dbReference type="InterPro" id="IPR002401">
    <property type="entry name" value="Cyt_P450_E_grp-I"/>
</dbReference>
<keyword evidence="12 15" id="KW-0472">Membrane</keyword>
<dbReference type="GO" id="GO:0020037">
    <property type="term" value="F:heme binding"/>
    <property type="evidence" value="ECO:0007669"/>
    <property type="project" value="InterPro"/>
</dbReference>
<evidence type="ECO:0000256" key="3">
    <source>
        <dbReference type="ARBA" id="ARBA00004721"/>
    </source>
</evidence>
<keyword evidence="10 13" id="KW-0408">Iron</keyword>
<sequence length="944" mass="105266">MPPFLQILASIFGTLGVYGLFLLAQYLYREATSPLNALPGPPNSSWIYGNSKEIQDAETSVTQEKWVEQYGTTFAYKWFLGKRLYTVDTVALNHILMSGYDYQKPEALRNWILKNVVGSGILVQEEDEHRRQRKVMNPAFGVAQIRELTEIFVDESLHLRDIWLSQIGADNGPVRVDVQSWLSRMTLDVIGRAGFNHRFNALDSTEPDELSKAFSVIFGISSRFTLWNDVLQGLFPLLRVFPSTSDSVKKEAQVTMERIGRDLLRQSKEHLAATGEKGDGWRARDLLSLLVRSNMSKDILEHQRMSDEDVISQVPTFLVAGHETTSTAVTWALYALTQDKEIQCKLREELLQVSTESPTMDILNSLPYLDAVVRETLRVYSPVTGTERVAMKDDILPLGVPFTDKNGEVHNDIRVRKGDLFNIPVLAVNRSKALWGEDARDFKPERWLTPGGVPSTVASIPGVWGNMLSFLGGAHACIGYRFSLVEMKALLFVLIRAFEFELAVSPEDIVGKSSIVRRIHLKRLQTFGSLEPLLSAQPHWYDMDHDQAFFTLPQHIQRRIDAAFLSAIKHARSLEATTSRHSDLDSAEPPLKRRKISTHTELTVDSGGGFIVDIPKRYVAVDNGQGGGGFILNDTDVVRNGDGEGGGGFIIDVNTSNTSAGGFVREDEQENEGVDDSEPFSLPEVHDSSQIPLSSIPTALQLLDLPPDDEQVLAIFRNAASGWDNHDGSRTDDNLAVTRADWRAVCTILLEPGVGDDGMADGSRRQSGSPGGDGEYVEEDVEDDVDMQYDDEPESDDDYEPGPSSATNFKSRSTRRPTPATSKVSVAGGKRRTRGTRLKTAETDSDAGEDTDDDQERTNSRTRRLTARQKATCLEAFRLFFPDAKDDLPTRRILLADIQRVAKLLGEKLKAEEMLEMLEVFSTTLDKSMDLQDFERMMIEAKLA</sequence>
<comment type="cofactor">
    <cofactor evidence="1 13">
        <name>heme</name>
        <dbReference type="ChEBI" id="CHEBI:30413"/>
    </cofactor>
</comment>
<dbReference type="GO" id="GO:0016020">
    <property type="term" value="C:membrane"/>
    <property type="evidence" value="ECO:0007669"/>
    <property type="project" value="UniProtKB-SubCell"/>
</dbReference>
<dbReference type="Proteomes" id="UP000188533">
    <property type="component" value="Unassembled WGS sequence"/>
</dbReference>
<feature type="compositionally biased region" description="Acidic residues" evidence="14">
    <location>
        <begin position="775"/>
        <end position="800"/>
    </location>
</feature>
<dbReference type="InterPro" id="IPR011992">
    <property type="entry name" value="EF-hand-dom_pair"/>
</dbReference>
<evidence type="ECO:0000256" key="13">
    <source>
        <dbReference type="PIRSR" id="PIRSR602401-1"/>
    </source>
</evidence>
<dbReference type="SUPFAM" id="SSF48264">
    <property type="entry name" value="Cytochrome P450"/>
    <property type="match status" value="1"/>
</dbReference>
<keyword evidence="6 15" id="KW-0812">Transmembrane</keyword>
<evidence type="ECO:0000256" key="6">
    <source>
        <dbReference type="ARBA" id="ARBA00022692"/>
    </source>
</evidence>
<comment type="similarity">
    <text evidence="4">Belongs to the cytochrome P450 family.</text>
</comment>
<evidence type="ECO:0000256" key="1">
    <source>
        <dbReference type="ARBA" id="ARBA00001971"/>
    </source>
</evidence>
<accession>A0A1Q3ELE4</accession>